<dbReference type="SUPFAM" id="SSF56399">
    <property type="entry name" value="ADP-ribosylation"/>
    <property type="match status" value="1"/>
</dbReference>
<organism evidence="3 4">
    <name type="scientific">Serratia proteamaculans</name>
    <dbReference type="NCBI Taxonomy" id="28151"/>
    <lineage>
        <taxon>Bacteria</taxon>
        <taxon>Pseudomonadati</taxon>
        <taxon>Pseudomonadota</taxon>
        <taxon>Gammaproteobacteria</taxon>
        <taxon>Enterobacterales</taxon>
        <taxon>Yersiniaceae</taxon>
        <taxon>Serratia</taxon>
    </lineage>
</organism>
<keyword evidence="1" id="KW-1133">Transmembrane helix</keyword>
<evidence type="ECO:0000313" key="4">
    <source>
        <dbReference type="Proteomes" id="UP000381260"/>
    </source>
</evidence>
<feature type="transmembrane region" description="Helical" evidence="1">
    <location>
        <begin position="116"/>
        <end position="137"/>
    </location>
</feature>
<protein>
    <recommendedName>
        <fullName evidence="2">Putative adhesin Stv domain-containing protein</fullName>
    </recommendedName>
</protein>
<gene>
    <name evidence="3" type="ORF">GHV41_14975</name>
</gene>
<dbReference type="InterPro" id="IPR022385">
    <property type="entry name" value="Rhs_assc_core"/>
</dbReference>
<dbReference type="Proteomes" id="UP000381260">
    <property type="component" value="Chromosome"/>
</dbReference>
<keyword evidence="1" id="KW-0472">Membrane</keyword>
<sequence>MQVITLRKHQRRTAMSEMLLGFNGERLDPVTGTTHLGNGYRAYSPVLMRFTCPDSWSPFGGGGMNPYAYCEGDPINRADPSGHMSWQAGLGIGLGILGILGAVFTGGASIAAAGSISAALATTSAVSLVVGTSALVADVTGIAQAATEESNPQASAALGWASLAFGILSLGAGLASWGHARSLSRVRAAQSDDMISLGKWDKFFSAGANDSADSFRIYSGKRKSGEIGRIVINGHGRQLPQIPNTRFSNKSGQVILPTGSRVNFYTRDGYVLRVSKANGGIDQVAKGAQVQEVAEGMSRNYIITELKSNFANGTKPDALADYLGVDIAIPQRETTLDTFFDEIKRQDLRYPIVEAVFCRVPFEGNELGTLHLTPLSG</sequence>
<evidence type="ECO:0000313" key="3">
    <source>
        <dbReference type="EMBL" id="QGH62046.1"/>
    </source>
</evidence>
<keyword evidence="1" id="KW-0812">Transmembrane</keyword>
<dbReference type="InterPro" id="IPR049002">
    <property type="entry name" value="Stv"/>
</dbReference>
<dbReference type="AlphaFoldDB" id="A0A5Q2VD75"/>
<dbReference type="Gene3D" id="2.180.10.10">
    <property type="entry name" value="RHS repeat-associated core"/>
    <property type="match status" value="1"/>
</dbReference>
<reference evidence="3 4" key="1">
    <citation type="submission" date="2019-11" db="EMBL/GenBank/DDBJ databases">
        <title>The Phosphoenolpyruvate Phosphotransferase System Regulates Serratia proteamaculans 336X Biofilm Formation and Wheat Roots colonization.</title>
        <authorList>
            <person name="Liu F."/>
        </authorList>
    </citation>
    <scope>NUCLEOTIDE SEQUENCE [LARGE SCALE GENOMIC DNA]</scope>
    <source>
        <strain evidence="3 4">336X</strain>
    </source>
</reference>
<name>A0A5Q2VD75_SERPR</name>
<proteinExistence type="predicted"/>
<evidence type="ECO:0000256" key="1">
    <source>
        <dbReference type="SAM" id="Phobius"/>
    </source>
</evidence>
<dbReference type="Pfam" id="PF21527">
    <property type="entry name" value="Stv"/>
    <property type="match status" value="1"/>
</dbReference>
<evidence type="ECO:0000259" key="2">
    <source>
        <dbReference type="Pfam" id="PF21527"/>
    </source>
</evidence>
<feature type="transmembrane region" description="Helical" evidence="1">
    <location>
        <begin position="84"/>
        <end position="104"/>
    </location>
</feature>
<feature type="transmembrane region" description="Helical" evidence="1">
    <location>
        <begin position="157"/>
        <end position="177"/>
    </location>
</feature>
<dbReference type="NCBIfam" id="TIGR03696">
    <property type="entry name" value="Rhs_assc_core"/>
    <property type="match status" value="1"/>
</dbReference>
<accession>A0A5Q2VD75</accession>
<feature type="domain" description="Putative adhesin Stv" evidence="2">
    <location>
        <begin position="230"/>
        <end position="360"/>
    </location>
</feature>
<dbReference type="EMBL" id="CP045913">
    <property type="protein sequence ID" value="QGH62046.1"/>
    <property type="molecule type" value="Genomic_DNA"/>
</dbReference>